<dbReference type="AlphaFoldDB" id="A0A6P8Q1D2"/>
<dbReference type="OrthoDB" id="10015792at2759"/>
<dbReference type="GeneID" id="117354863"/>
<accession>A0A6P8Q1D2</accession>
<evidence type="ECO:0000313" key="1">
    <source>
        <dbReference type="Proteomes" id="UP000515159"/>
    </source>
</evidence>
<dbReference type="PANTHER" id="PTHR12044:SF14">
    <property type="entry name" value="MEIOTIC DOUBLE-STRANDED BREAK FORMATION PROTEIN 1"/>
    <property type="match status" value="1"/>
</dbReference>
<reference evidence="2" key="1">
    <citation type="submission" date="2025-08" db="UniProtKB">
        <authorList>
            <consortium name="RefSeq"/>
        </authorList>
    </citation>
    <scope>IDENTIFICATION</scope>
</reference>
<sequence>MDCSSEPMMSPNVEKDGLKDSLLPEAVTGFLETLLDYLHIRNKEMALHVASQPWNRLVLLTLLSSSEETGFLQPAVLKLMTLFVRYESRNIVCQHEINHILQESAKLQVLDLPLPTYHALHLFLIQLQNCINSLEPEDRTIIQTLLEQLQDRTKTQSDQPDLVYLGGVAVSLSHVAN</sequence>
<proteinExistence type="predicted"/>
<gene>
    <name evidence="2" type="primary">MEI1</name>
</gene>
<name>A0A6P8Q1D2_GEOSA</name>
<dbReference type="Proteomes" id="UP000515159">
    <property type="component" value="Chromosome 2"/>
</dbReference>
<dbReference type="KEGG" id="gsh:117354863"/>
<organism evidence="1 2">
    <name type="scientific">Geotrypetes seraphini</name>
    <name type="common">Gaboon caecilian</name>
    <name type="synonym">Caecilia seraphini</name>
    <dbReference type="NCBI Taxonomy" id="260995"/>
    <lineage>
        <taxon>Eukaryota</taxon>
        <taxon>Metazoa</taxon>
        <taxon>Chordata</taxon>
        <taxon>Craniata</taxon>
        <taxon>Vertebrata</taxon>
        <taxon>Euteleostomi</taxon>
        <taxon>Amphibia</taxon>
        <taxon>Gymnophiona</taxon>
        <taxon>Geotrypetes</taxon>
    </lineage>
</organism>
<dbReference type="InParanoid" id="A0A6P8Q1D2"/>
<dbReference type="RefSeq" id="XP_033788720.1">
    <property type="nucleotide sequence ID" value="XM_033932829.1"/>
</dbReference>
<evidence type="ECO:0000313" key="2">
    <source>
        <dbReference type="RefSeq" id="XP_033788720.1"/>
    </source>
</evidence>
<keyword evidence="1" id="KW-1185">Reference proteome</keyword>
<protein>
    <submittedName>
        <fullName evidence="2">Meiosis inhibitor protein 1</fullName>
    </submittedName>
</protein>
<dbReference type="PANTHER" id="PTHR12044">
    <property type="entry name" value="BCL2 INTERACTING MEDIATOR OF CELL DEATH"/>
    <property type="match status" value="1"/>
</dbReference>
<dbReference type="InterPro" id="IPR052133">
    <property type="entry name" value="Immune_Signaling-Apoptosis_Reg"/>
</dbReference>
<dbReference type="CTD" id="150365"/>
<dbReference type="GO" id="GO:0007127">
    <property type="term" value="P:meiosis I"/>
    <property type="evidence" value="ECO:0007669"/>
    <property type="project" value="TreeGrafter"/>
</dbReference>